<evidence type="ECO:0000313" key="2">
    <source>
        <dbReference type="Proteomes" id="UP000323142"/>
    </source>
</evidence>
<dbReference type="Proteomes" id="UP000323142">
    <property type="component" value="Unassembled WGS sequence"/>
</dbReference>
<evidence type="ECO:0000313" key="1">
    <source>
        <dbReference type="EMBL" id="KAA2242228.1"/>
    </source>
</evidence>
<reference evidence="1 2" key="2">
    <citation type="submission" date="2019-09" db="EMBL/GenBank/DDBJ databases">
        <authorList>
            <person name="Jin C."/>
        </authorList>
    </citation>
    <scope>NUCLEOTIDE SEQUENCE [LARGE SCALE GENOMIC DNA]</scope>
    <source>
        <strain evidence="1 2">BN140002</strain>
    </source>
</reference>
<comment type="caution">
    <text evidence="1">The sequence shown here is derived from an EMBL/GenBank/DDBJ whole genome shotgun (WGS) entry which is preliminary data.</text>
</comment>
<accession>A0A5B2VUE0</accession>
<dbReference type="EMBL" id="VUOA01000006">
    <property type="protein sequence ID" value="KAA2242228.1"/>
    <property type="molecule type" value="Genomic_DNA"/>
</dbReference>
<gene>
    <name evidence="1" type="ORF">F0L46_02760</name>
</gene>
<dbReference type="OrthoDB" id="8019777at2"/>
<proteinExistence type="predicted"/>
<dbReference type="AlphaFoldDB" id="A0A5B2VUE0"/>
<protein>
    <submittedName>
        <fullName evidence="1">Uncharacterized protein</fullName>
    </submittedName>
</protein>
<dbReference type="RefSeq" id="WP_149815499.1">
    <property type="nucleotide sequence ID" value="NZ_VUOA01000006.1"/>
</dbReference>
<sequence length="83" mass="9414">MRESPIAWTRPEIAGIPTRRVVGHVGEVEVGAVEFDATNRLWLWSSPLAEDAWGWAPSEDGAKQALDLWLRAWLAPFRPFFQP</sequence>
<name>A0A5B2VUE0_9HYPH</name>
<reference evidence="1 2" key="1">
    <citation type="submission" date="2019-09" db="EMBL/GenBank/DDBJ databases">
        <title>Salinarimonas rosea gen. nov., sp. nov., a new member of the a-2 subgroup of the Proteobacteria.</title>
        <authorList>
            <person name="Liu J."/>
        </authorList>
    </citation>
    <scope>NUCLEOTIDE SEQUENCE [LARGE SCALE GENOMIC DNA]</scope>
    <source>
        <strain evidence="1 2">BN140002</strain>
    </source>
</reference>
<keyword evidence="2" id="KW-1185">Reference proteome</keyword>
<organism evidence="1 2">
    <name type="scientific">Salinarimonas soli</name>
    <dbReference type="NCBI Taxonomy" id="1638099"/>
    <lineage>
        <taxon>Bacteria</taxon>
        <taxon>Pseudomonadati</taxon>
        <taxon>Pseudomonadota</taxon>
        <taxon>Alphaproteobacteria</taxon>
        <taxon>Hyphomicrobiales</taxon>
        <taxon>Salinarimonadaceae</taxon>
        <taxon>Salinarimonas</taxon>
    </lineage>
</organism>